<organism evidence="2 3">
    <name type="scientific">Tribolium castaneum</name>
    <name type="common">Red flour beetle</name>
    <dbReference type="NCBI Taxonomy" id="7070"/>
    <lineage>
        <taxon>Eukaryota</taxon>
        <taxon>Metazoa</taxon>
        <taxon>Ecdysozoa</taxon>
        <taxon>Arthropoda</taxon>
        <taxon>Hexapoda</taxon>
        <taxon>Insecta</taxon>
        <taxon>Pterygota</taxon>
        <taxon>Neoptera</taxon>
        <taxon>Endopterygota</taxon>
        <taxon>Coleoptera</taxon>
        <taxon>Polyphaga</taxon>
        <taxon>Cucujiformia</taxon>
        <taxon>Tenebrionidae</taxon>
        <taxon>Tenebrionidae incertae sedis</taxon>
        <taxon>Tribolium</taxon>
    </lineage>
</organism>
<proteinExistence type="predicted"/>
<protein>
    <submittedName>
        <fullName evidence="2">Uncharacterized protein</fullName>
    </submittedName>
</protein>
<evidence type="ECO:0000256" key="1">
    <source>
        <dbReference type="SAM" id="MobiDB-lite"/>
    </source>
</evidence>
<sequence>MRCKNLSESVSIFTFSVPRIDRHLLAPFWEMHSYETKTRVGDENSAIKAHNRWPLESYRAFTGPPTTTEDARVGCKNSPANADP</sequence>
<dbReference type="HOGENOM" id="CLU_2530410_0_0_1"/>
<gene>
    <name evidence="2" type="primary">GLEAN_11985</name>
    <name evidence="2" type="ORF">TcasGA2_TC011985</name>
</gene>
<accession>D6X2Q6</accession>
<dbReference type="InParanoid" id="D6X2Q6"/>
<dbReference type="AlphaFoldDB" id="D6X2Q6"/>
<dbReference type="Proteomes" id="UP000007266">
    <property type="component" value="Linkage group 9"/>
</dbReference>
<keyword evidence="3" id="KW-1185">Reference proteome</keyword>
<reference evidence="2 3" key="1">
    <citation type="journal article" date="2008" name="Nature">
        <title>The genome of the model beetle and pest Tribolium castaneum.</title>
        <authorList>
            <consortium name="Tribolium Genome Sequencing Consortium"/>
            <person name="Richards S."/>
            <person name="Gibbs R.A."/>
            <person name="Weinstock G.M."/>
            <person name="Brown S.J."/>
            <person name="Denell R."/>
            <person name="Beeman R.W."/>
            <person name="Gibbs R."/>
            <person name="Beeman R.W."/>
            <person name="Brown S.J."/>
            <person name="Bucher G."/>
            <person name="Friedrich M."/>
            <person name="Grimmelikhuijzen C.J."/>
            <person name="Klingler M."/>
            <person name="Lorenzen M."/>
            <person name="Richards S."/>
            <person name="Roth S."/>
            <person name="Schroder R."/>
            <person name="Tautz D."/>
            <person name="Zdobnov E.M."/>
            <person name="Muzny D."/>
            <person name="Gibbs R.A."/>
            <person name="Weinstock G.M."/>
            <person name="Attaway T."/>
            <person name="Bell S."/>
            <person name="Buhay C.J."/>
            <person name="Chandrabose M.N."/>
            <person name="Chavez D."/>
            <person name="Clerk-Blankenburg K.P."/>
            <person name="Cree A."/>
            <person name="Dao M."/>
            <person name="Davis C."/>
            <person name="Chacko J."/>
            <person name="Dinh H."/>
            <person name="Dugan-Rocha S."/>
            <person name="Fowler G."/>
            <person name="Garner T.T."/>
            <person name="Garnes J."/>
            <person name="Gnirke A."/>
            <person name="Hawes A."/>
            <person name="Hernandez J."/>
            <person name="Hines S."/>
            <person name="Holder M."/>
            <person name="Hume J."/>
            <person name="Jhangiani S.N."/>
            <person name="Joshi V."/>
            <person name="Khan Z.M."/>
            <person name="Jackson L."/>
            <person name="Kovar C."/>
            <person name="Kowis A."/>
            <person name="Lee S."/>
            <person name="Lewis L.R."/>
            <person name="Margolis J."/>
            <person name="Morgan M."/>
            <person name="Nazareth L.V."/>
            <person name="Nguyen N."/>
            <person name="Okwuonu G."/>
            <person name="Parker D."/>
            <person name="Richards S."/>
            <person name="Ruiz S.J."/>
            <person name="Santibanez J."/>
            <person name="Savard J."/>
            <person name="Scherer S.E."/>
            <person name="Schneider B."/>
            <person name="Sodergren E."/>
            <person name="Tautz D."/>
            <person name="Vattahil S."/>
            <person name="Villasana D."/>
            <person name="White C.S."/>
            <person name="Wright R."/>
            <person name="Park Y."/>
            <person name="Beeman R.W."/>
            <person name="Lord J."/>
            <person name="Oppert B."/>
            <person name="Lorenzen M."/>
            <person name="Brown S."/>
            <person name="Wang L."/>
            <person name="Savard J."/>
            <person name="Tautz D."/>
            <person name="Richards S."/>
            <person name="Weinstock G."/>
            <person name="Gibbs R.A."/>
            <person name="Liu Y."/>
            <person name="Worley K."/>
            <person name="Weinstock G."/>
            <person name="Elsik C.G."/>
            <person name="Reese J.T."/>
            <person name="Elhaik E."/>
            <person name="Landan G."/>
            <person name="Graur D."/>
            <person name="Arensburger P."/>
            <person name="Atkinson P."/>
            <person name="Beeman R.W."/>
            <person name="Beidler J."/>
            <person name="Brown S.J."/>
            <person name="Demuth J.P."/>
            <person name="Drury D.W."/>
            <person name="Du Y.Z."/>
            <person name="Fujiwara H."/>
            <person name="Lorenzen M."/>
            <person name="Maselli V."/>
            <person name="Osanai M."/>
            <person name="Park Y."/>
            <person name="Robertson H.M."/>
            <person name="Tu Z."/>
            <person name="Wang J.J."/>
            <person name="Wang S."/>
            <person name="Richards S."/>
            <person name="Song H."/>
            <person name="Zhang L."/>
            <person name="Sodergren E."/>
            <person name="Werner D."/>
            <person name="Stanke M."/>
            <person name="Morgenstern B."/>
            <person name="Solovyev V."/>
            <person name="Kosarev P."/>
            <person name="Brown G."/>
            <person name="Chen H.C."/>
            <person name="Ermolaeva O."/>
            <person name="Hlavina W."/>
            <person name="Kapustin Y."/>
            <person name="Kiryutin B."/>
            <person name="Kitts P."/>
            <person name="Maglott D."/>
            <person name="Pruitt K."/>
            <person name="Sapojnikov V."/>
            <person name="Souvorov A."/>
            <person name="Mackey A.J."/>
            <person name="Waterhouse R.M."/>
            <person name="Wyder S."/>
            <person name="Zdobnov E.M."/>
            <person name="Zdobnov E.M."/>
            <person name="Wyder S."/>
            <person name="Kriventseva E.V."/>
            <person name="Kadowaki T."/>
            <person name="Bork P."/>
            <person name="Aranda M."/>
            <person name="Bao R."/>
            <person name="Beermann A."/>
            <person name="Berns N."/>
            <person name="Bolognesi R."/>
            <person name="Bonneton F."/>
            <person name="Bopp D."/>
            <person name="Brown S.J."/>
            <person name="Bucher G."/>
            <person name="Butts T."/>
            <person name="Chaumot A."/>
            <person name="Denell R.E."/>
            <person name="Ferrier D.E."/>
            <person name="Friedrich M."/>
            <person name="Gordon C.M."/>
            <person name="Jindra M."/>
            <person name="Klingler M."/>
            <person name="Lan Q."/>
            <person name="Lattorff H.M."/>
            <person name="Laudet V."/>
            <person name="von Levetsow C."/>
            <person name="Liu Z."/>
            <person name="Lutz R."/>
            <person name="Lynch J.A."/>
            <person name="da Fonseca R.N."/>
            <person name="Posnien N."/>
            <person name="Reuter R."/>
            <person name="Roth S."/>
            <person name="Savard J."/>
            <person name="Schinko J.B."/>
            <person name="Schmitt C."/>
            <person name="Schoppmeier M."/>
            <person name="Schroder R."/>
            <person name="Shippy T.D."/>
            <person name="Simonnet F."/>
            <person name="Marques-Souza H."/>
            <person name="Tautz D."/>
            <person name="Tomoyasu Y."/>
            <person name="Trauner J."/>
            <person name="Van der Zee M."/>
            <person name="Vervoort M."/>
            <person name="Wittkopp N."/>
            <person name="Wimmer E.A."/>
            <person name="Yang X."/>
            <person name="Jones A.K."/>
            <person name="Sattelle D.B."/>
            <person name="Ebert P.R."/>
            <person name="Nelson D."/>
            <person name="Scott J.G."/>
            <person name="Beeman R.W."/>
            <person name="Muthukrishnan S."/>
            <person name="Kramer K.J."/>
            <person name="Arakane Y."/>
            <person name="Beeman R.W."/>
            <person name="Zhu Q."/>
            <person name="Hogenkamp D."/>
            <person name="Dixit R."/>
            <person name="Oppert B."/>
            <person name="Jiang H."/>
            <person name="Zou Z."/>
            <person name="Marshall J."/>
            <person name="Elpidina E."/>
            <person name="Vinokurov K."/>
            <person name="Oppert C."/>
            <person name="Zou Z."/>
            <person name="Evans J."/>
            <person name="Lu Z."/>
            <person name="Zhao P."/>
            <person name="Sumathipala N."/>
            <person name="Altincicek B."/>
            <person name="Vilcinskas A."/>
            <person name="Williams M."/>
            <person name="Hultmark D."/>
            <person name="Hetru C."/>
            <person name="Jiang H."/>
            <person name="Grimmelikhuijzen C.J."/>
            <person name="Hauser F."/>
            <person name="Cazzamali G."/>
            <person name="Williamson M."/>
            <person name="Park Y."/>
            <person name="Li B."/>
            <person name="Tanaka Y."/>
            <person name="Predel R."/>
            <person name="Neupert S."/>
            <person name="Schachtner J."/>
            <person name="Verleyen P."/>
            <person name="Raible F."/>
            <person name="Bork P."/>
            <person name="Friedrich M."/>
            <person name="Walden K.K."/>
            <person name="Robertson H.M."/>
            <person name="Angeli S."/>
            <person name="Foret S."/>
            <person name="Bucher G."/>
            <person name="Schuetz S."/>
            <person name="Maleszka R."/>
            <person name="Wimmer E.A."/>
            <person name="Beeman R.W."/>
            <person name="Lorenzen M."/>
            <person name="Tomoyasu Y."/>
            <person name="Miller S.C."/>
            <person name="Grossmann D."/>
            <person name="Bucher G."/>
        </authorList>
    </citation>
    <scope>NUCLEOTIDE SEQUENCE [LARGE SCALE GENOMIC DNA]</scope>
    <source>
        <strain evidence="2 3">Georgia GA2</strain>
    </source>
</reference>
<name>D6X2Q6_TRICA</name>
<evidence type="ECO:0000313" key="3">
    <source>
        <dbReference type="Proteomes" id="UP000007266"/>
    </source>
</evidence>
<dbReference type="EMBL" id="KQ971372">
    <property type="protein sequence ID" value="EFA09838.1"/>
    <property type="molecule type" value="Genomic_DNA"/>
</dbReference>
<reference evidence="2 3" key="2">
    <citation type="journal article" date="2010" name="Nucleic Acids Res.">
        <title>BeetleBase in 2010: revisions to provide comprehensive genomic information for Tribolium castaneum.</title>
        <authorList>
            <person name="Kim H.S."/>
            <person name="Murphy T."/>
            <person name="Xia J."/>
            <person name="Caragea D."/>
            <person name="Park Y."/>
            <person name="Beeman R.W."/>
            <person name="Lorenzen M.D."/>
            <person name="Butcher S."/>
            <person name="Manak J.R."/>
            <person name="Brown S.J."/>
        </authorList>
    </citation>
    <scope>GENOME REANNOTATION</scope>
    <source>
        <strain evidence="2 3">Georgia GA2</strain>
    </source>
</reference>
<evidence type="ECO:0000313" key="2">
    <source>
        <dbReference type="EMBL" id="EFA09838.1"/>
    </source>
</evidence>
<feature type="region of interest" description="Disordered" evidence="1">
    <location>
        <begin position="58"/>
        <end position="84"/>
    </location>
</feature>